<dbReference type="InterPro" id="IPR023210">
    <property type="entry name" value="NADP_OxRdtase_dom"/>
</dbReference>
<keyword evidence="1" id="KW-0479">Metal-binding</keyword>
<dbReference type="InterPro" id="IPR017900">
    <property type="entry name" value="4Fe4S_Fe_S_CS"/>
</dbReference>
<dbReference type="SUPFAM" id="SSF54862">
    <property type="entry name" value="4Fe-4S ferredoxins"/>
    <property type="match status" value="1"/>
</dbReference>
<dbReference type="GO" id="GO:0051536">
    <property type="term" value="F:iron-sulfur cluster binding"/>
    <property type="evidence" value="ECO:0007669"/>
    <property type="project" value="UniProtKB-KW"/>
</dbReference>
<dbReference type="SUPFAM" id="SSF51430">
    <property type="entry name" value="NAD(P)-linked oxidoreductase"/>
    <property type="match status" value="1"/>
</dbReference>
<proteinExistence type="predicted"/>
<dbReference type="Pfam" id="PF13237">
    <property type="entry name" value="Fer4_10"/>
    <property type="match status" value="1"/>
</dbReference>
<keyword evidence="3" id="KW-0411">Iron-sulfur</keyword>
<dbReference type="AlphaFoldDB" id="A0A0S6UES9"/>
<evidence type="ECO:0000259" key="4">
    <source>
        <dbReference type="PROSITE" id="PS51379"/>
    </source>
</evidence>
<organism evidence="5">
    <name type="scientific">Moorella thermoacetica Y72</name>
    <dbReference type="NCBI Taxonomy" id="1325331"/>
    <lineage>
        <taxon>Bacteria</taxon>
        <taxon>Bacillati</taxon>
        <taxon>Bacillota</taxon>
        <taxon>Clostridia</taxon>
        <taxon>Neomoorellales</taxon>
        <taxon>Neomoorellaceae</taxon>
        <taxon>Neomoorella</taxon>
    </lineage>
</organism>
<dbReference type="InterPro" id="IPR036812">
    <property type="entry name" value="NAD(P)_OxRdtase_dom_sf"/>
</dbReference>
<dbReference type="InterPro" id="IPR020471">
    <property type="entry name" value="AKR"/>
</dbReference>
<dbReference type="PROSITE" id="PS51379">
    <property type="entry name" value="4FE4S_FER_2"/>
    <property type="match status" value="1"/>
</dbReference>
<evidence type="ECO:0000256" key="2">
    <source>
        <dbReference type="ARBA" id="ARBA00023004"/>
    </source>
</evidence>
<evidence type="ECO:0000256" key="3">
    <source>
        <dbReference type="ARBA" id="ARBA00023014"/>
    </source>
</evidence>
<protein>
    <submittedName>
        <fullName evidence="5">Predicted oxidoreductases</fullName>
    </submittedName>
</protein>
<dbReference type="InterPro" id="IPR017896">
    <property type="entry name" value="4Fe4S_Fe-S-bd"/>
</dbReference>
<dbReference type="Proteomes" id="UP000063718">
    <property type="component" value="Unassembled WGS sequence"/>
</dbReference>
<evidence type="ECO:0000313" key="5">
    <source>
        <dbReference type="EMBL" id="GAF26701.1"/>
    </source>
</evidence>
<dbReference type="Gene3D" id="3.20.20.100">
    <property type="entry name" value="NADP-dependent oxidoreductase domain"/>
    <property type="match status" value="1"/>
</dbReference>
<dbReference type="GO" id="GO:0046872">
    <property type="term" value="F:metal ion binding"/>
    <property type="evidence" value="ECO:0007669"/>
    <property type="project" value="UniProtKB-KW"/>
</dbReference>
<keyword evidence="2" id="KW-0408">Iron</keyword>
<dbReference type="EMBL" id="DF238840">
    <property type="protein sequence ID" value="GAF26701.1"/>
    <property type="molecule type" value="Genomic_DNA"/>
</dbReference>
<dbReference type="PANTHER" id="PTHR43312:SF1">
    <property type="entry name" value="NADP-DEPENDENT OXIDOREDUCTASE DOMAIN-CONTAINING PROTEIN"/>
    <property type="match status" value="1"/>
</dbReference>
<dbReference type="InterPro" id="IPR053135">
    <property type="entry name" value="AKR2_Oxidoreductase"/>
</dbReference>
<dbReference type="Gene3D" id="3.30.70.20">
    <property type="match status" value="1"/>
</dbReference>
<reference evidence="5" key="1">
    <citation type="journal article" date="2014" name="Gene">
        <title>Genome-guided analysis of transformation efficiency and carbon dioxide assimilation by Moorella thermoacetica Y72.</title>
        <authorList>
            <person name="Tsukahara K."/>
            <person name="Kita A."/>
            <person name="Nakashimada Y."/>
            <person name="Hoshino T."/>
            <person name="Murakami K."/>
        </authorList>
    </citation>
    <scope>NUCLEOTIDE SEQUENCE [LARGE SCALE GENOMIC DNA]</scope>
    <source>
        <strain evidence="5">Y72</strain>
    </source>
</reference>
<dbReference type="PROSITE" id="PS00198">
    <property type="entry name" value="4FE4S_FER_1"/>
    <property type="match status" value="1"/>
</dbReference>
<gene>
    <name evidence="5" type="ORF">MTY_2041</name>
</gene>
<sequence length="337" mass="36645">MNGRHLPGQPPVFARLPKIHPEGMLMEYRRLGRTGFKVSELCFGALPMGPRQKNLDVDTCTRIIKRALEGGVNFIDTAQIYETYEPIRRAIHAYGGEVIIATKSAAVTYEDMERAIQEAREKLQLEYIHIFHLHAARATERIFEERAGALRCLLDAREKGIIGAVGISTHGVAAVRKAAAEKEIDVVFPLVNIKGAGIIDGSREEMLAAIAEAVAAGKGVYLMKALAGGNLLDNYQEAMAFARRVPGIAAIAVGMVSEAEVDYNLRYFNGEDPGIIQTAAKEFAVVETVCAGDGACLEACTNDAITMVNGKARINRAKCLLCGYCTEVCPQFAIRMI</sequence>
<feature type="domain" description="4Fe-4S ferredoxin-type" evidence="4">
    <location>
        <begin position="310"/>
        <end position="337"/>
    </location>
</feature>
<evidence type="ECO:0000256" key="1">
    <source>
        <dbReference type="ARBA" id="ARBA00022723"/>
    </source>
</evidence>
<dbReference type="PANTHER" id="PTHR43312">
    <property type="entry name" value="D-THREO-ALDOSE 1-DEHYDROGENASE"/>
    <property type="match status" value="1"/>
</dbReference>
<dbReference type="Pfam" id="PF00248">
    <property type="entry name" value="Aldo_ket_red"/>
    <property type="match status" value="1"/>
</dbReference>
<accession>A0A0S6UES9</accession>
<name>A0A0S6UES9_NEOTH</name>
<dbReference type="PRINTS" id="PR00069">
    <property type="entry name" value="ALDKETRDTASE"/>
</dbReference>
<dbReference type="CDD" id="cd19100">
    <property type="entry name" value="AKR_unchar"/>
    <property type="match status" value="1"/>
</dbReference>
<dbReference type="GO" id="GO:0016491">
    <property type="term" value="F:oxidoreductase activity"/>
    <property type="evidence" value="ECO:0007669"/>
    <property type="project" value="InterPro"/>
</dbReference>